<comment type="caution">
    <text evidence="1">The sequence shown here is derived from an EMBL/GenBank/DDBJ whole genome shotgun (WGS) entry which is preliminary data.</text>
</comment>
<organism evidence="1 2">
    <name type="scientific">Tanacetum coccineum</name>
    <dbReference type="NCBI Taxonomy" id="301880"/>
    <lineage>
        <taxon>Eukaryota</taxon>
        <taxon>Viridiplantae</taxon>
        <taxon>Streptophyta</taxon>
        <taxon>Embryophyta</taxon>
        <taxon>Tracheophyta</taxon>
        <taxon>Spermatophyta</taxon>
        <taxon>Magnoliopsida</taxon>
        <taxon>eudicotyledons</taxon>
        <taxon>Gunneridae</taxon>
        <taxon>Pentapetalae</taxon>
        <taxon>asterids</taxon>
        <taxon>campanulids</taxon>
        <taxon>Asterales</taxon>
        <taxon>Asteraceae</taxon>
        <taxon>Asteroideae</taxon>
        <taxon>Anthemideae</taxon>
        <taxon>Anthemidinae</taxon>
        <taxon>Tanacetum</taxon>
    </lineage>
</organism>
<dbReference type="EMBL" id="BQNB010018104">
    <property type="protein sequence ID" value="GJT70729.1"/>
    <property type="molecule type" value="Genomic_DNA"/>
</dbReference>
<protein>
    <submittedName>
        <fullName evidence="1">Uncharacterized protein</fullName>
    </submittedName>
</protein>
<keyword evidence="2" id="KW-1185">Reference proteome</keyword>
<dbReference type="Proteomes" id="UP001151760">
    <property type="component" value="Unassembled WGS sequence"/>
</dbReference>
<name>A0ABQ5G6S0_9ASTR</name>
<evidence type="ECO:0000313" key="1">
    <source>
        <dbReference type="EMBL" id="GJT70729.1"/>
    </source>
</evidence>
<evidence type="ECO:0000313" key="2">
    <source>
        <dbReference type="Proteomes" id="UP001151760"/>
    </source>
</evidence>
<proteinExistence type="predicted"/>
<reference evidence="1" key="1">
    <citation type="journal article" date="2022" name="Int. J. Mol. Sci.">
        <title>Draft Genome of Tanacetum Coccineum: Genomic Comparison of Closely Related Tanacetum-Family Plants.</title>
        <authorList>
            <person name="Yamashiro T."/>
            <person name="Shiraishi A."/>
            <person name="Nakayama K."/>
            <person name="Satake H."/>
        </authorList>
    </citation>
    <scope>NUCLEOTIDE SEQUENCE</scope>
</reference>
<sequence>MGDSGMGTCTLLVNKAQQCEGGGVQLGFVFCDPSSVGRRDDTERNGIGVGSVKDPMCMRCDALLLYRCWGGCVGVGSVVPQVAATVSTGISSGGHMVRALGCLSRALSPLKVEGKSDGSTNYWGVGHL</sequence>
<reference evidence="1" key="2">
    <citation type="submission" date="2022-01" db="EMBL/GenBank/DDBJ databases">
        <authorList>
            <person name="Yamashiro T."/>
            <person name="Shiraishi A."/>
            <person name="Satake H."/>
            <person name="Nakayama K."/>
        </authorList>
    </citation>
    <scope>NUCLEOTIDE SEQUENCE</scope>
</reference>
<gene>
    <name evidence="1" type="ORF">Tco_1030015</name>
</gene>
<accession>A0ABQ5G6S0</accession>